<protein>
    <submittedName>
        <fullName evidence="2">Uncharacterized protein</fullName>
    </submittedName>
</protein>
<dbReference type="OMA" id="WYEIDSH"/>
<dbReference type="OrthoDB" id="3364141at2759"/>
<proteinExistence type="predicted"/>
<organism evidence="2 3">
    <name type="scientific">Coniophora puteana (strain RWD-64-598)</name>
    <name type="common">Brown rot fungus</name>
    <dbReference type="NCBI Taxonomy" id="741705"/>
    <lineage>
        <taxon>Eukaryota</taxon>
        <taxon>Fungi</taxon>
        <taxon>Dikarya</taxon>
        <taxon>Basidiomycota</taxon>
        <taxon>Agaricomycotina</taxon>
        <taxon>Agaricomycetes</taxon>
        <taxon>Agaricomycetidae</taxon>
        <taxon>Boletales</taxon>
        <taxon>Coniophorineae</taxon>
        <taxon>Coniophoraceae</taxon>
        <taxon>Coniophora</taxon>
    </lineage>
</organism>
<dbReference type="KEGG" id="cput:CONPUDRAFT_164004"/>
<sequence>MSQPAWIHSIRHPWFQQASRKRPLNDAGADSRDSKRQCTDLERGFAHLYIGNHTNPVHLLPNPSPAVEIIPDSSEPSTMDLDDMPAVATEGAILPSEVEEPTSPLTGISADPLSTQSRVQRSWSEPEKDRIIVTSLDDSDEDEDENDAGGFKISSAVLELLRNPPATTLIPLQRVDKEDTSRALILFKPVSAIVPSPDELVDEDSSSQPVVDSNAMDIEMN</sequence>
<feature type="compositionally biased region" description="Polar residues" evidence="1">
    <location>
        <begin position="112"/>
        <end position="123"/>
    </location>
</feature>
<feature type="region of interest" description="Disordered" evidence="1">
    <location>
        <begin position="17"/>
        <end position="37"/>
    </location>
</feature>
<dbReference type="Proteomes" id="UP000053558">
    <property type="component" value="Unassembled WGS sequence"/>
</dbReference>
<dbReference type="AlphaFoldDB" id="A0A5M3MVE9"/>
<comment type="caution">
    <text evidence="2">The sequence shown here is derived from an EMBL/GenBank/DDBJ whole genome shotgun (WGS) entry which is preliminary data.</text>
</comment>
<evidence type="ECO:0000313" key="3">
    <source>
        <dbReference type="Proteomes" id="UP000053558"/>
    </source>
</evidence>
<feature type="region of interest" description="Disordered" evidence="1">
    <location>
        <begin position="197"/>
        <end position="221"/>
    </location>
</feature>
<dbReference type="EMBL" id="JH711576">
    <property type="protein sequence ID" value="EIW82987.1"/>
    <property type="molecule type" value="Genomic_DNA"/>
</dbReference>
<dbReference type="GeneID" id="19205039"/>
<keyword evidence="3" id="KW-1185">Reference proteome</keyword>
<evidence type="ECO:0000313" key="2">
    <source>
        <dbReference type="EMBL" id="EIW82987.1"/>
    </source>
</evidence>
<dbReference type="RefSeq" id="XP_007766872.1">
    <property type="nucleotide sequence ID" value="XM_007768682.1"/>
</dbReference>
<name>A0A5M3MVE9_CONPW</name>
<gene>
    <name evidence="2" type="ORF">CONPUDRAFT_164004</name>
</gene>
<reference evidence="3" key="1">
    <citation type="journal article" date="2012" name="Science">
        <title>The Paleozoic origin of enzymatic lignin decomposition reconstructed from 31 fungal genomes.</title>
        <authorList>
            <person name="Floudas D."/>
            <person name="Binder M."/>
            <person name="Riley R."/>
            <person name="Barry K."/>
            <person name="Blanchette R.A."/>
            <person name="Henrissat B."/>
            <person name="Martinez A.T."/>
            <person name="Otillar R."/>
            <person name="Spatafora J.W."/>
            <person name="Yadav J.S."/>
            <person name="Aerts A."/>
            <person name="Benoit I."/>
            <person name="Boyd A."/>
            <person name="Carlson A."/>
            <person name="Copeland A."/>
            <person name="Coutinho P.M."/>
            <person name="de Vries R.P."/>
            <person name="Ferreira P."/>
            <person name="Findley K."/>
            <person name="Foster B."/>
            <person name="Gaskell J."/>
            <person name="Glotzer D."/>
            <person name="Gorecki P."/>
            <person name="Heitman J."/>
            <person name="Hesse C."/>
            <person name="Hori C."/>
            <person name="Igarashi K."/>
            <person name="Jurgens J.A."/>
            <person name="Kallen N."/>
            <person name="Kersten P."/>
            <person name="Kohler A."/>
            <person name="Kuees U."/>
            <person name="Kumar T.K.A."/>
            <person name="Kuo A."/>
            <person name="LaButti K."/>
            <person name="Larrondo L.F."/>
            <person name="Lindquist E."/>
            <person name="Ling A."/>
            <person name="Lombard V."/>
            <person name="Lucas S."/>
            <person name="Lundell T."/>
            <person name="Martin R."/>
            <person name="McLaughlin D.J."/>
            <person name="Morgenstern I."/>
            <person name="Morin E."/>
            <person name="Murat C."/>
            <person name="Nagy L.G."/>
            <person name="Nolan M."/>
            <person name="Ohm R.A."/>
            <person name="Patyshakuliyeva A."/>
            <person name="Rokas A."/>
            <person name="Ruiz-Duenas F.J."/>
            <person name="Sabat G."/>
            <person name="Salamov A."/>
            <person name="Samejima M."/>
            <person name="Schmutz J."/>
            <person name="Slot J.C."/>
            <person name="St John F."/>
            <person name="Stenlid J."/>
            <person name="Sun H."/>
            <person name="Sun S."/>
            <person name="Syed K."/>
            <person name="Tsang A."/>
            <person name="Wiebenga A."/>
            <person name="Young D."/>
            <person name="Pisabarro A."/>
            <person name="Eastwood D.C."/>
            <person name="Martin F."/>
            <person name="Cullen D."/>
            <person name="Grigoriev I.V."/>
            <person name="Hibbett D.S."/>
        </authorList>
    </citation>
    <scope>NUCLEOTIDE SEQUENCE [LARGE SCALE GENOMIC DNA]</scope>
    <source>
        <strain evidence="3">RWD-64-598 SS2</strain>
    </source>
</reference>
<accession>A0A5M3MVE9</accession>
<evidence type="ECO:0000256" key="1">
    <source>
        <dbReference type="SAM" id="MobiDB-lite"/>
    </source>
</evidence>
<feature type="region of interest" description="Disordered" evidence="1">
    <location>
        <begin position="99"/>
        <end position="126"/>
    </location>
</feature>